<comment type="caution">
    <text evidence="2">The sequence shown here is derived from an EMBL/GenBank/DDBJ whole genome shotgun (WGS) entry which is preliminary data.</text>
</comment>
<gene>
    <name evidence="2" type="ORF">WKW80_12055</name>
</gene>
<dbReference type="SUPFAM" id="SSF51182">
    <property type="entry name" value="RmlC-like cupins"/>
    <property type="match status" value="1"/>
</dbReference>
<dbReference type="InterPro" id="IPR012807">
    <property type="entry name" value="Anti-sigma_ChrR"/>
</dbReference>
<reference evidence="2 3" key="1">
    <citation type="submission" date="2024-03" db="EMBL/GenBank/DDBJ databases">
        <title>Novel species of the genus Variovorax.</title>
        <authorList>
            <person name="Liu Q."/>
            <person name="Xin Y.-H."/>
        </authorList>
    </citation>
    <scope>NUCLEOTIDE SEQUENCE [LARGE SCALE GENOMIC DNA]</scope>
    <source>
        <strain evidence="2 3">KACC 18501</strain>
    </source>
</reference>
<keyword evidence="3" id="KW-1185">Reference proteome</keyword>
<name>A0ABU8W0I0_9BURK</name>
<dbReference type="Gene3D" id="1.10.10.1320">
    <property type="entry name" value="Anti-sigma factor, zinc-finger domain"/>
    <property type="match status" value="1"/>
</dbReference>
<dbReference type="InterPro" id="IPR011051">
    <property type="entry name" value="RmlC_Cupin_sf"/>
</dbReference>
<sequence>MTMIQHHPADDLLLAMAAGSLPGGPSLVVATHVEACAQCRSRLQLLEAAGAVVLEDLAPETLSPQALTRTLAAIDALPPEATPARPVAHLPAPPEGMVWPRALQACTATRWRWLGPGMRWSRVALPADPQAKLFLLRIGAGMKLARHTHSDTELTQVLHGSFHDGRALFEAGDFDQTDGSIHHQPVVQASGECICLASIEGRMLFDGAVARTLGALIDM</sequence>
<evidence type="ECO:0000259" key="1">
    <source>
        <dbReference type="Pfam" id="PF12973"/>
    </source>
</evidence>
<evidence type="ECO:0000313" key="2">
    <source>
        <dbReference type="EMBL" id="MEJ8822756.1"/>
    </source>
</evidence>
<dbReference type="InterPro" id="IPR041916">
    <property type="entry name" value="Anti_sigma_zinc_sf"/>
</dbReference>
<dbReference type="InterPro" id="IPR025979">
    <property type="entry name" value="ChrR-like_cupin_dom"/>
</dbReference>
<dbReference type="Pfam" id="PF12973">
    <property type="entry name" value="Cupin_7"/>
    <property type="match status" value="1"/>
</dbReference>
<dbReference type="Gene3D" id="2.60.120.10">
    <property type="entry name" value="Jelly Rolls"/>
    <property type="match status" value="1"/>
</dbReference>
<dbReference type="NCBIfam" id="TIGR02451">
    <property type="entry name" value="anti_sig_ChrR"/>
    <property type="match status" value="1"/>
</dbReference>
<dbReference type="RefSeq" id="WP_340363787.1">
    <property type="nucleotide sequence ID" value="NZ_JBBKZV010000005.1"/>
</dbReference>
<dbReference type="CDD" id="cd20301">
    <property type="entry name" value="cupin_ChrR"/>
    <property type="match status" value="1"/>
</dbReference>
<dbReference type="Proteomes" id="UP001363010">
    <property type="component" value="Unassembled WGS sequence"/>
</dbReference>
<dbReference type="EMBL" id="JBBKZV010000005">
    <property type="protein sequence ID" value="MEJ8822756.1"/>
    <property type="molecule type" value="Genomic_DNA"/>
</dbReference>
<feature type="domain" description="ChrR-like cupin" evidence="1">
    <location>
        <begin position="103"/>
        <end position="195"/>
    </location>
</feature>
<organism evidence="2 3">
    <name type="scientific">Variovorax humicola</name>
    <dbReference type="NCBI Taxonomy" id="1769758"/>
    <lineage>
        <taxon>Bacteria</taxon>
        <taxon>Pseudomonadati</taxon>
        <taxon>Pseudomonadota</taxon>
        <taxon>Betaproteobacteria</taxon>
        <taxon>Burkholderiales</taxon>
        <taxon>Comamonadaceae</taxon>
        <taxon>Variovorax</taxon>
    </lineage>
</organism>
<proteinExistence type="predicted"/>
<protein>
    <submittedName>
        <fullName evidence="2">ChrR family anti-sigma-E factor</fullName>
    </submittedName>
</protein>
<accession>A0ABU8W0I0</accession>
<evidence type="ECO:0000313" key="3">
    <source>
        <dbReference type="Proteomes" id="UP001363010"/>
    </source>
</evidence>
<dbReference type="InterPro" id="IPR014710">
    <property type="entry name" value="RmlC-like_jellyroll"/>
</dbReference>